<evidence type="ECO:0000256" key="2">
    <source>
        <dbReference type="ARBA" id="ARBA00012438"/>
    </source>
</evidence>
<evidence type="ECO:0000259" key="9">
    <source>
        <dbReference type="PROSITE" id="PS50109"/>
    </source>
</evidence>
<comment type="catalytic activity">
    <reaction evidence="1">
        <text>ATP + protein L-histidine = ADP + protein N-phospho-L-histidine.</text>
        <dbReference type="EC" id="2.7.13.3"/>
    </reaction>
</comment>
<accession>A0A2T0YGN6</accession>
<dbReference type="EMBL" id="PVTY01000012">
    <property type="protein sequence ID" value="PRZ14179.1"/>
    <property type="molecule type" value="Genomic_DNA"/>
</dbReference>
<proteinExistence type="predicted"/>
<evidence type="ECO:0000256" key="1">
    <source>
        <dbReference type="ARBA" id="ARBA00000085"/>
    </source>
</evidence>
<dbReference type="GO" id="GO:0005524">
    <property type="term" value="F:ATP binding"/>
    <property type="evidence" value="ECO:0007669"/>
    <property type="project" value="UniProtKB-KW"/>
</dbReference>
<dbReference type="Gene3D" id="3.30.450.20">
    <property type="entry name" value="PAS domain"/>
    <property type="match status" value="2"/>
</dbReference>
<organism evidence="10 11">
    <name type="scientific">Nesterenkonia sandarakina</name>
    <dbReference type="NCBI Taxonomy" id="272918"/>
    <lineage>
        <taxon>Bacteria</taxon>
        <taxon>Bacillati</taxon>
        <taxon>Actinomycetota</taxon>
        <taxon>Actinomycetes</taxon>
        <taxon>Micrococcales</taxon>
        <taxon>Micrococcaceae</taxon>
        <taxon>Nesterenkonia</taxon>
    </lineage>
</organism>
<evidence type="ECO:0000256" key="3">
    <source>
        <dbReference type="ARBA" id="ARBA00022553"/>
    </source>
</evidence>
<dbReference type="Gene3D" id="3.30.565.10">
    <property type="entry name" value="Histidine kinase-like ATPase, C-terminal domain"/>
    <property type="match status" value="1"/>
</dbReference>
<feature type="compositionally biased region" description="Low complexity" evidence="8">
    <location>
        <begin position="542"/>
        <end position="553"/>
    </location>
</feature>
<feature type="compositionally biased region" description="Basic and acidic residues" evidence="8">
    <location>
        <begin position="289"/>
        <end position="298"/>
    </location>
</feature>
<dbReference type="InterPro" id="IPR003594">
    <property type="entry name" value="HATPase_dom"/>
</dbReference>
<dbReference type="SMART" id="SM00387">
    <property type="entry name" value="HATPase_c"/>
    <property type="match status" value="1"/>
</dbReference>
<dbReference type="AlphaFoldDB" id="A0A2T0YGN6"/>
<dbReference type="OrthoDB" id="9767435at2"/>
<dbReference type="InterPro" id="IPR005467">
    <property type="entry name" value="His_kinase_dom"/>
</dbReference>
<evidence type="ECO:0000256" key="4">
    <source>
        <dbReference type="ARBA" id="ARBA00022679"/>
    </source>
</evidence>
<keyword evidence="3" id="KW-0597">Phosphoprotein</keyword>
<evidence type="ECO:0000256" key="7">
    <source>
        <dbReference type="ARBA" id="ARBA00022840"/>
    </source>
</evidence>
<dbReference type="PANTHER" id="PTHR41523:SF8">
    <property type="entry name" value="ETHYLENE RESPONSE SENSOR PROTEIN"/>
    <property type="match status" value="1"/>
</dbReference>
<protein>
    <recommendedName>
        <fullName evidence="2">histidine kinase</fullName>
        <ecNumber evidence="2">2.7.13.3</ecNumber>
    </recommendedName>
</protein>
<dbReference type="InterPro" id="IPR022066">
    <property type="entry name" value="PdtaS_GAF"/>
</dbReference>
<keyword evidence="7" id="KW-0067">ATP-binding</keyword>
<dbReference type="EC" id="2.7.13.3" evidence="2"/>
<keyword evidence="6 10" id="KW-0418">Kinase</keyword>
<dbReference type="Proteomes" id="UP000238217">
    <property type="component" value="Unassembled WGS sequence"/>
</dbReference>
<reference evidence="10 11" key="1">
    <citation type="submission" date="2018-03" db="EMBL/GenBank/DDBJ databases">
        <title>Comparative analysis of microorganisms from saline springs in Andes Mountain Range, Colombia.</title>
        <authorList>
            <person name="Rubin E."/>
        </authorList>
    </citation>
    <scope>NUCLEOTIDE SEQUENCE [LARGE SCALE GENOMIC DNA]</scope>
    <source>
        <strain evidence="10 11">CG 35</strain>
    </source>
</reference>
<dbReference type="Pfam" id="PF12282">
    <property type="entry name" value="GAF_PdtaS"/>
    <property type="match status" value="1"/>
</dbReference>
<keyword evidence="4" id="KW-0808">Transferase</keyword>
<keyword evidence="11" id="KW-1185">Reference proteome</keyword>
<evidence type="ECO:0000313" key="11">
    <source>
        <dbReference type="Proteomes" id="UP000238217"/>
    </source>
</evidence>
<feature type="region of interest" description="Disordered" evidence="8">
    <location>
        <begin position="273"/>
        <end position="298"/>
    </location>
</feature>
<dbReference type="Pfam" id="PF07568">
    <property type="entry name" value="HisKA_2"/>
    <property type="match status" value="1"/>
</dbReference>
<dbReference type="InterPro" id="IPR036890">
    <property type="entry name" value="HATPase_C_sf"/>
</dbReference>
<gene>
    <name evidence="10" type="ORF">BCL67_11242</name>
</gene>
<evidence type="ECO:0000256" key="8">
    <source>
        <dbReference type="SAM" id="MobiDB-lite"/>
    </source>
</evidence>
<dbReference type="PROSITE" id="PS50109">
    <property type="entry name" value="HIS_KIN"/>
    <property type="match status" value="1"/>
</dbReference>
<evidence type="ECO:0000313" key="10">
    <source>
        <dbReference type="EMBL" id="PRZ14179.1"/>
    </source>
</evidence>
<feature type="region of interest" description="Disordered" evidence="8">
    <location>
        <begin position="528"/>
        <end position="553"/>
    </location>
</feature>
<dbReference type="InterPro" id="IPR011495">
    <property type="entry name" value="Sig_transdc_His_kin_sub2_dim/P"/>
</dbReference>
<dbReference type="Pfam" id="PF02518">
    <property type="entry name" value="HATPase_c"/>
    <property type="match status" value="1"/>
</dbReference>
<keyword evidence="5" id="KW-0547">Nucleotide-binding</keyword>
<dbReference type="Gene3D" id="3.30.450.280">
    <property type="entry name" value="GAF domain"/>
    <property type="match status" value="1"/>
</dbReference>
<sequence>MAVFQDPLVGHRHLSQDDVEWLHALVGDWQLLSDLAFSDVVLWFPHTEEGFLSAADRSFIALAQARPSTTQTLIHRDVVGDRIRADLKPMVERAWTSQVETNSSDQGQPSPARMRVQAIPLIHRGRTVGVITLHFAVAAMRSPSRLELTYRRCAEDLLVMAAEGRWPDASQEFTGYGGAPRVGDGLLRLDAEGRITFASPNAVSALLRLGVSDTLEGRSLAGIGSELQRATGVVVDESQPMMLTGRRAMRAELEAHGAAVTLRSIPLYRASHAGSGTGAVPPVRPSGSADRHGSRDDRGGERFAALVLCRDVTELRRRDKQLMSKDATIKEIHHRVKNNLQTVSALLRMQSRRMDSQEGREGLRRAMRRVETIAMVHDSLSKGLEETVDVDDMMRRQLYLAAEMAQSDRQVITALHGSFGQLPPDMVTPLALVITEIVANAVEHGFGEDPTHRELHVTMSVQRHADAAGRQRLELELTDDGVGLPEQEWEPGLGLRIVRTLVRGELSGSIEWESAGVASPLEAAVGAETGAGPETGAGAEPGAGTETARTGTRVKLRAPILAASLKSGG</sequence>
<evidence type="ECO:0000256" key="5">
    <source>
        <dbReference type="ARBA" id="ARBA00022741"/>
    </source>
</evidence>
<name>A0A2T0YGN6_9MICC</name>
<comment type="caution">
    <text evidence="10">The sequence shown here is derived from an EMBL/GenBank/DDBJ whole genome shotgun (WGS) entry which is preliminary data.</text>
</comment>
<feature type="domain" description="Histidine kinase" evidence="9">
    <location>
        <begin position="331"/>
        <end position="514"/>
    </location>
</feature>
<dbReference type="GO" id="GO:0004673">
    <property type="term" value="F:protein histidine kinase activity"/>
    <property type="evidence" value="ECO:0007669"/>
    <property type="project" value="UniProtKB-EC"/>
</dbReference>
<dbReference type="SUPFAM" id="SSF55874">
    <property type="entry name" value="ATPase domain of HSP90 chaperone/DNA topoisomerase II/histidine kinase"/>
    <property type="match status" value="1"/>
</dbReference>
<dbReference type="InterPro" id="IPR038424">
    <property type="entry name" value="H_kinase_PdtaS_GAF_sf"/>
</dbReference>
<dbReference type="PANTHER" id="PTHR41523">
    <property type="entry name" value="TWO-COMPONENT SYSTEM SENSOR PROTEIN"/>
    <property type="match status" value="1"/>
</dbReference>
<dbReference type="RefSeq" id="WP_106123440.1">
    <property type="nucleotide sequence ID" value="NZ_PVTY01000012.1"/>
</dbReference>
<evidence type="ECO:0000256" key="6">
    <source>
        <dbReference type="ARBA" id="ARBA00022777"/>
    </source>
</evidence>